<organism evidence="3 4">
    <name type="scientific">Aphanomyces stellatus</name>
    <dbReference type="NCBI Taxonomy" id="120398"/>
    <lineage>
        <taxon>Eukaryota</taxon>
        <taxon>Sar</taxon>
        <taxon>Stramenopiles</taxon>
        <taxon>Oomycota</taxon>
        <taxon>Saprolegniomycetes</taxon>
        <taxon>Saprolegniales</taxon>
        <taxon>Verrucalvaceae</taxon>
        <taxon>Aphanomyces</taxon>
    </lineage>
</organism>
<sequence length="262" mass="30046">MGDANQHPPTPPRSQHSTDDGHNDLLESRRARRRQRSKVNQRKYRAWQRASDNQLKHDVEELTTSTKRLELHLKALHRGERFSVEADSVQEYLRLFARGYDGSARQHTFLRFFLAPNVWCAGENGVDHVISLWDSYNVNFGSVHIDMRHLTGLYTCQDEVAVEALVVARLHVTSVTLTTLFPHLRAQDRTDLVQKLLGQVLHVPLRLLYVFDEAKKVVRIETEANWFAALADHLERVGDISVAMDGARMYQDAHLRPAPLGE</sequence>
<accession>A0A485K9P1</accession>
<evidence type="ECO:0000313" key="2">
    <source>
        <dbReference type="EMBL" id="KAF0716806.1"/>
    </source>
</evidence>
<dbReference type="OrthoDB" id="68184at2759"/>
<feature type="region of interest" description="Disordered" evidence="1">
    <location>
        <begin position="1"/>
        <end position="50"/>
    </location>
</feature>
<dbReference type="EMBL" id="CAADRA010000349">
    <property type="protein sequence ID" value="VFT79849.1"/>
    <property type="molecule type" value="Genomic_DNA"/>
</dbReference>
<reference evidence="2" key="2">
    <citation type="submission" date="2019-06" db="EMBL/GenBank/DDBJ databases">
        <title>Genomics analysis of Aphanomyces spp. identifies a new class of oomycete effector associated with host adaptation.</title>
        <authorList>
            <person name="Gaulin E."/>
        </authorList>
    </citation>
    <scope>NUCLEOTIDE SEQUENCE</scope>
    <source>
        <strain evidence="2">CBS 578.67</strain>
    </source>
</reference>
<evidence type="ECO:0000256" key="1">
    <source>
        <dbReference type="SAM" id="MobiDB-lite"/>
    </source>
</evidence>
<reference evidence="3 4" key="1">
    <citation type="submission" date="2019-03" db="EMBL/GenBank/DDBJ databases">
        <authorList>
            <person name="Gaulin E."/>
            <person name="Dumas B."/>
        </authorList>
    </citation>
    <scope>NUCLEOTIDE SEQUENCE [LARGE SCALE GENOMIC DNA]</scope>
    <source>
        <strain evidence="3">CBS 568.67</strain>
    </source>
</reference>
<dbReference type="EMBL" id="VJMH01000349">
    <property type="protein sequence ID" value="KAF0716806.1"/>
    <property type="molecule type" value="Genomic_DNA"/>
</dbReference>
<evidence type="ECO:0000313" key="3">
    <source>
        <dbReference type="EMBL" id="VFT79849.1"/>
    </source>
</evidence>
<feature type="compositionally biased region" description="Basic and acidic residues" evidence="1">
    <location>
        <begin position="16"/>
        <end position="29"/>
    </location>
</feature>
<feature type="compositionally biased region" description="Basic residues" evidence="1">
    <location>
        <begin position="30"/>
        <end position="46"/>
    </location>
</feature>
<keyword evidence="4" id="KW-1185">Reference proteome</keyword>
<evidence type="ECO:0000313" key="4">
    <source>
        <dbReference type="Proteomes" id="UP000332933"/>
    </source>
</evidence>
<name>A0A485K9P1_9STRA</name>
<gene>
    <name evidence="3" type="primary">Aste57867_2655</name>
    <name evidence="2" type="ORF">As57867_002648</name>
    <name evidence="3" type="ORF">ASTE57867_2655</name>
</gene>
<dbReference type="Proteomes" id="UP000332933">
    <property type="component" value="Unassembled WGS sequence"/>
</dbReference>
<dbReference type="AlphaFoldDB" id="A0A485K9P1"/>
<proteinExistence type="predicted"/>
<protein>
    <submittedName>
        <fullName evidence="3">Aste57867_2655 protein</fullName>
    </submittedName>
</protein>